<protein>
    <submittedName>
        <fullName evidence="1">Uncharacterized protein</fullName>
    </submittedName>
</protein>
<name>A0ACB0EMM1_RANTA</name>
<evidence type="ECO:0000313" key="1">
    <source>
        <dbReference type="EMBL" id="CAI9701474.1"/>
    </source>
</evidence>
<sequence length="113" mass="12450">MTMGAWMGEWEWGGGRGRALNSLANVHKSVREALGHQEARSRLGNPAWLTPPGSQAPQAATQHFLRGTREGKPLRPERSRAAQRGLPFRGEGETQRGPRREPEVRPEHSPGLG</sequence>
<gene>
    <name evidence="1" type="ORF">MRATA1EN3_LOCUS12687</name>
</gene>
<organism evidence="1 2">
    <name type="scientific">Rangifer tarandus platyrhynchus</name>
    <name type="common">Svalbard reindeer</name>
    <dbReference type="NCBI Taxonomy" id="3082113"/>
    <lineage>
        <taxon>Eukaryota</taxon>
        <taxon>Metazoa</taxon>
        <taxon>Chordata</taxon>
        <taxon>Craniata</taxon>
        <taxon>Vertebrata</taxon>
        <taxon>Euteleostomi</taxon>
        <taxon>Mammalia</taxon>
        <taxon>Eutheria</taxon>
        <taxon>Laurasiatheria</taxon>
        <taxon>Artiodactyla</taxon>
        <taxon>Ruminantia</taxon>
        <taxon>Pecora</taxon>
        <taxon>Cervidae</taxon>
        <taxon>Odocoileinae</taxon>
        <taxon>Rangifer</taxon>
    </lineage>
</organism>
<evidence type="ECO:0000313" key="2">
    <source>
        <dbReference type="Proteomes" id="UP001162501"/>
    </source>
</evidence>
<dbReference type="EMBL" id="OX596105">
    <property type="protein sequence ID" value="CAI9701474.1"/>
    <property type="molecule type" value="Genomic_DNA"/>
</dbReference>
<dbReference type="Proteomes" id="UP001162501">
    <property type="component" value="Chromosome 21"/>
</dbReference>
<accession>A0ACB0EMM1</accession>
<proteinExistence type="predicted"/>
<reference evidence="1" key="1">
    <citation type="submission" date="2023-05" db="EMBL/GenBank/DDBJ databases">
        <authorList>
            <consortium name="ELIXIR-Norway"/>
        </authorList>
    </citation>
    <scope>NUCLEOTIDE SEQUENCE</scope>
</reference>